<evidence type="ECO:0000259" key="6">
    <source>
        <dbReference type="PROSITE" id="PS50109"/>
    </source>
</evidence>
<dbReference type="EC" id="2.7.13.3" evidence="2"/>
<dbReference type="SUPFAM" id="SSF55874">
    <property type="entry name" value="ATPase domain of HSP90 chaperone/DNA topoisomerase II/histidine kinase"/>
    <property type="match status" value="1"/>
</dbReference>
<dbReference type="PANTHER" id="PTHR42878">
    <property type="entry name" value="TWO-COMPONENT HISTIDINE KINASE"/>
    <property type="match status" value="1"/>
</dbReference>
<evidence type="ECO:0000313" key="7">
    <source>
        <dbReference type="EMBL" id="ANE44230.1"/>
    </source>
</evidence>
<dbReference type="Gene3D" id="3.30.565.10">
    <property type="entry name" value="Histidine kinase-like ATPase, C-terminal domain"/>
    <property type="match status" value="1"/>
</dbReference>
<keyword evidence="4" id="KW-0808">Transferase</keyword>
<dbReference type="InterPro" id="IPR029016">
    <property type="entry name" value="GAF-like_dom_sf"/>
</dbReference>
<dbReference type="InterPro" id="IPR036890">
    <property type="entry name" value="HATPase_C_sf"/>
</dbReference>
<dbReference type="PRINTS" id="PR00344">
    <property type="entry name" value="BCTRLSENSOR"/>
</dbReference>
<dbReference type="GO" id="GO:0000156">
    <property type="term" value="F:phosphorelay response regulator activity"/>
    <property type="evidence" value="ECO:0007669"/>
    <property type="project" value="TreeGrafter"/>
</dbReference>
<dbReference type="CDD" id="cd00082">
    <property type="entry name" value="HisKA"/>
    <property type="match status" value="1"/>
</dbReference>
<dbReference type="EMBL" id="CP011387">
    <property type="protein sequence ID" value="ANE44230.1"/>
    <property type="molecule type" value="Genomic_DNA"/>
</dbReference>
<keyword evidence="8" id="KW-1185">Reference proteome</keyword>
<keyword evidence="5" id="KW-0418">Kinase</keyword>
<dbReference type="SMART" id="SM00388">
    <property type="entry name" value="HisKA"/>
    <property type="match status" value="1"/>
</dbReference>
<dbReference type="SUPFAM" id="SSF47384">
    <property type="entry name" value="Homodimeric domain of signal transducing histidine kinase"/>
    <property type="match status" value="1"/>
</dbReference>
<evidence type="ECO:0000313" key="8">
    <source>
        <dbReference type="Proteomes" id="UP000077363"/>
    </source>
</evidence>
<dbReference type="Pfam" id="PF00512">
    <property type="entry name" value="HisKA"/>
    <property type="match status" value="1"/>
</dbReference>
<dbReference type="Gene3D" id="1.10.287.130">
    <property type="match status" value="1"/>
</dbReference>
<reference evidence="7 8" key="1">
    <citation type="submission" date="2015-01" db="EMBL/GenBank/DDBJ databases">
        <title>Deinococcus puniceus/DY1/ whole genome sequencing.</title>
        <authorList>
            <person name="Kim M.K."/>
            <person name="Srinivasan S."/>
            <person name="Lee J.-J."/>
        </authorList>
    </citation>
    <scope>NUCLEOTIDE SEQUENCE [LARGE SCALE GENOMIC DNA]</scope>
    <source>
        <strain evidence="7 8">DY1</strain>
    </source>
</reference>
<dbReference type="SMART" id="SM00065">
    <property type="entry name" value="GAF"/>
    <property type="match status" value="2"/>
</dbReference>
<dbReference type="AlphaFoldDB" id="A0A172TB43"/>
<evidence type="ECO:0000256" key="5">
    <source>
        <dbReference type="ARBA" id="ARBA00022777"/>
    </source>
</evidence>
<dbReference type="InterPro" id="IPR036097">
    <property type="entry name" value="HisK_dim/P_sf"/>
</dbReference>
<dbReference type="FunFam" id="3.30.565.10:FF:000006">
    <property type="entry name" value="Sensor histidine kinase WalK"/>
    <property type="match status" value="1"/>
</dbReference>
<sequence>MSEPSPFPHLSLTERLQDVTELLAAATTPASVFKVILAPALTALNAIAGAVLLVNELGNGLDVAATAGHEEDAQTIWQAGPLQTEMPAGDALQWGTPLFFEHAGALTAAYPELEAHTGVIAPVASAVLPMFEGGQPLGVIVLDFREPHTFSLEEQHFLRTLSAQCGIALGRARLMSELQRQVDQRTQQVAREARAQEAFIAFTEAVGTETEVLLLAQHSVTVLDQRFPGSTVTYYEREDGRWKLRVQSEDLTANPVLLEQLRAGLPLETPVFAAVLQTHAPVFVNGWDAQQEQVEHTDMYHTVATYPFLRQGEVQAVLGIGLRDQMHWADSDRALFLAVCRGLSLALDRAEQIQQVQLQKTAVLNRNRALEAFAQLAQDFMFETGRFPLVRRAQEIVLTLLPPGYAVYYEPEGELWRCRSQVGDLGNDALQALVDAGFPLEIPTLRQPFETGLPLYQDVYAQGSDTDAAVVKHIQAVVSLPLQVSRTTVGIFVIGLFHQRKWTATDRAVLETTMNSLSLALERAEHARELTAQRDVLDARTRSLSAANEELEAFAYSVSHDLRTPVRHMTSFGTLLRKSLADRLDEKSARYLTIMDQAAGRMNTLIDAMLELSRTSQQALLLQPVDLDRLVMGVRQSLESELKGRQVTWTIGPLPLVMGDQGLLRQVFENLLGNALKYSAPRSEAQIEIWAEDGPQDWRIFVRDNGVGFDNRYTHKLFGVFQRLHRQEEFEGNGVGLANVRRVVARHGGTVTAQGQVGEGATFSFTLPKSEDASAPE</sequence>
<feature type="domain" description="Histidine kinase" evidence="6">
    <location>
        <begin position="557"/>
        <end position="771"/>
    </location>
</feature>
<organism evidence="7 8">
    <name type="scientific">Deinococcus puniceus</name>
    <dbReference type="NCBI Taxonomy" id="1182568"/>
    <lineage>
        <taxon>Bacteria</taxon>
        <taxon>Thermotogati</taxon>
        <taxon>Deinococcota</taxon>
        <taxon>Deinococci</taxon>
        <taxon>Deinococcales</taxon>
        <taxon>Deinococcaceae</taxon>
        <taxon>Deinococcus</taxon>
    </lineage>
</organism>
<name>A0A172TB43_9DEIO</name>
<dbReference type="RefSeq" id="WP_064015317.1">
    <property type="nucleotide sequence ID" value="NZ_CP011387.1"/>
</dbReference>
<dbReference type="InterPro" id="IPR004358">
    <property type="entry name" value="Sig_transdc_His_kin-like_C"/>
</dbReference>
<dbReference type="GO" id="GO:0007234">
    <property type="term" value="P:osmosensory signaling via phosphorelay pathway"/>
    <property type="evidence" value="ECO:0007669"/>
    <property type="project" value="TreeGrafter"/>
</dbReference>
<dbReference type="PATRIC" id="fig|1182568.3.peg.2317"/>
<dbReference type="KEGG" id="dpu:SU48_11165"/>
<dbReference type="InterPro" id="IPR005467">
    <property type="entry name" value="His_kinase_dom"/>
</dbReference>
<dbReference type="OrthoDB" id="53662at2"/>
<dbReference type="STRING" id="1182568.SU48_11165"/>
<evidence type="ECO:0000256" key="4">
    <source>
        <dbReference type="ARBA" id="ARBA00022679"/>
    </source>
</evidence>
<proteinExistence type="predicted"/>
<protein>
    <recommendedName>
        <fullName evidence="2">histidine kinase</fullName>
        <ecNumber evidence="2">2.7.13.3</ecNumber>
    </recommendedName>
</protein>
<evidence type="ECO:0000256" key="3">
    <source>
        <dbReference type="ARBA" id="ARBA00022553"/>
    </source>
</evidence>
<dbReference type="InterPro" id="IPR050351">
    <property type="entry name" value="BphY/WalK/GraS-like"/>
</dbReference>
<gene>
    <name evidence="7" type="ORF">SU48_11165</name>
</gene>
<accession>A0A172TB43</accession>
<dbReference type="SUPFAM" id="SSF55781">
    <property type="entry name" value="GAF domain-like"/>
    <property type="match status" value="3"/>
</dbReference>
<dbReference type="InterPro" id="IPR003018">
    <property type="entry name" value="GAF"/>
</dbReference>
<dbReference type="SMART" id="SM00387">
    <property type="entry name" value="HATPase_c"/>
    <property type="match status" value="1"/>
</dbReference>
<dbReference type="PROSITE" id="PS50109">
    <property type="entry name" value="HIS_KIN"/>
    <property type="match status" value="1"/>
</dbReference>
<comment type="catalytic activity">
    <reaction evidence="1">
        <text>ATP + protein L-histidine = ADP + protein N-phospho-L-histidine.</text>
        <dbReference type="EC" id="2.7.13.3"/>
    </reaction>
</comment>
<keyword evidence="3" id="KW-0597">Phosphoprotein</keyword>
<dbReference type="InterPro" id="IPR003661">
    <property type="entry name" value="HisK_dim/P_dom"/>
</dbReference>
<evidence type="ECO:0000256" key="1">
    <source>
        <dbReference type="ARBA" id="ARBA00000085"/>
    </source>
</evidence>
<dbReference type="Proteomes" id="UP000077363">
    <property type="component" value="Chromosome"/>
</dbReference>
<dbReference type="Pfam" id="PF13185">
    <property type="entry name" value="GAF_2"/>
    <property type="match status" value="1"/>
</dbReference>
<dbReference type="PANTHER" id="PTHR42878:SF15">
    <property type="entry name" value="BACTERIOPHYTOCHROME"/>
    <property type="match status" value="1"/>
</dbReference>
<dbReference type="Pfam" id="PF02518">
    <property type="entry name" value="HATPase_c"/>
    <property type="match status" value="1"/>
</dbReference>
<dbReference type="GO" id="GO:0030295">
    <property type="term" value="F:protein kinase activator activity"/>
    <property type="evidence" value="ECO:0007669"/>
    <property type="project" value="TreeGrafter"/>
</dbReference>
<dbReference type="GO" id="GO:0000155">
    <property type="term" value="F:phosphorelay sensor kinase activity"/>
    <property type="evidence" value="ECO:0007669"/>
    <property type="project" value="InterPro"/>
</dbReference>
<evidence type="ECO:0000256" key="2">
    <source>
        <dbReference type="ARBA" id="ARBA00012438"/>
    </source>
</evidence>
<dbReference type="Gene3D" id="3.30.450.40">
    <property type="match status" value="3"/>
</dbReference>
<dbReference type="InterPro" id="IPR003594">
    <property type="entry name" value="HATPase_dom"/>
</dbReference>